<sequence>MDYIPREELIDVIVRNNMVEEFVAWLRSVKGYNVPEPISLRDIDYDLLLNFALFKKLVVLDDTPDYIKDAESVREAEDEDIAKKIERQMEPKKIRRKT</sequence>
<protein>
    <submittedName>
        <fullName evidence="1">Uncharacterized protein</fullName>
    </submittedName>
</protein>
<dbReference type="EMBL" id="DSGT01000012">
    <property type="protein sequence ID" value="HEW53380.1"/>
    <property type="molecule type" value="Genomic_DNA"/>
</dbReference>
<name>A0A7C2VM07_9CREN</name>
<gene>
    <name evidence="1" type="ORF">ENO77_04390</name>
</gene>
<evidence type="ECO:0000313" key="1">
    <source>
        <dbReference type="EMBL" id="HEW53380.1"/>
    </source>
</evidence>
<organism evidence="1">
    <name type="scientific">Ignisphaera aggregans</name>
    <dbReference type="NCBI Taxonomy" id="334771"/>
    <lineage>
        <taxon>Archaea</taxon>
        <taxon>Thermoproteota</taxon>
        <taxon>Thermoprotei</taxon>
        <taxon>Desulfurococcales</taxon>
        <taxon>Desulfurococcaceae</taxon>
        <taxon>Ignisphaera</taxon>
    </lineage>
</organism>
<proteinExistence type="predicted"/>
<dbReference type="AlphaFoldDB" id="A0A7C2VM07"/>
<comment type="caution">
    <text evidence="1">The sequence shown here is derived from an EMBL/GenBank/DDBJ whole genome shotgun (WGS) entry which is preliminary data.</text>
</comment>
<reference evidence="1" key="1">
    <citation type="journal article" date="2020" name="mSystems">
        <title>Genome- and Community-Level Interaction Insights into Carbon Utilization and Element Cycling Functions of Hydrothermarchaeota in Hydrothermal Sediment.</title>
        <authorList>
            <person name="Zhou Z."/>
            <person name="Liu Y."/>
            <person name="Xu W."/>
            <person name="Pan J."/>
            <person name="Luo Z.H."/>
            <person name="Li M."/>
        </authorList>
    </citation>
    <scope>NUCLEOTIDE SEQUENCE [LARGE SCALE GENOMIC DNA]</scope>
    <source>
        <strain evidence="1">SpSt-16</strain>
    </source>
</reference>
<accession>A0A7C2VM07</accession>